<evidence type="ECO:0000313" key="3">
    <source>
        <dbReference type="RefSeq" id="XP_014678422.1"/>
    </source>
</evidence>
<evidence type="ECO:0000256" key="1">
    <source>
        <dbReference type="SAM" id="MobiDB-lite"/>
    </source>
</evidence>
<evidence type="ECO:0000313" key="2">
    <source>
        <dbReference type="Proteomes" id="UP000695022"/>
    </source>
</evidence>
<feature type="compositionally biased region" description="Basic and acidic residues" evidence="1">
    <location>
        <begin position="24"/>
        <end position="41"/>
    </location>
</feature>
<proteinExistence type="predicted"/>
<protein>
    <submittedName>
        <fullName evidence="3">Moesin/ezrin/radixin homolog 1-like</fullName>
    </submittedName>
</protein>
<gene>
    <name evidence="3" type="primary">LOC106818213</name>
</gene>
<sequence length="96" mass="11435">MREAEEYQEAVHRKEAEMQQQAAERARLSEELAEAKRRQEEASAELIKLSQQPRELFYAENDEEEDHPNGSARIDIEMCECCKEIRYHCCVCRHRH</sequence>
<name>A0ABM1F1V1_PRICU</name>
<feature type="region of interest" description="Disordered" evidence="1">
    <location>
        <begin position="1"/>
        <end position="46"/>
    </location>
</feature>
<feature type="compositionally biased region" description="Basic and acidic residues" evidence="1">
    <location>
        <begin position="1"/>
        <end position="17"/>
    </location>
</feature>
<dbReference type="Proteomes" id="UP000695022">
    <property type="component" value="Unplaced"/>
</dbReference>
<reference evidence="3" key="1">
    <citation type="submission" date="2025-08" db="UniProtKB">
        <authorList>
            <consortium name="RefSeq"/>
        </authorList>
    </citation>
    <scope>IDENTIFICATION</scope>
</reference>
<keyword evidence="2" id="KW-1185">Reference proteome</keyword>
<dbReference type="RefSeq" id="XP_014678422.1">
    <property type="nucleotide sequence ID" value="XM_014822936.1"/>
</dbReference>
<dbReference type="GeneID" id="106818213"/>
<accession>A0ABM1F1V1</accession>
<organism evidence="2 3">
    <name type="scientific">Priapulus caudatus</name>
    <name type="common">Priapulid worm</name>
    <dbReference type="NCBI Taxonomy" id="37621"/>
    <lineage>
        <taxon>Eukaryota</taxon>
        <taxon>Metazoa</taxon>
        <taxon>Ecdysozoa</taxon>
        <taxon>Scalidophora</taxon>
        <taxon>Priapulida</taxon>
        <taxon>Priapulimorpha</taxon>
        <taxon>Priapulimorphida</taxon>
        <taxon>Priapulidae</taxon>
        <taxon>Priapulus</taxon>
    </lineage>
</organism>